<dbReference type="Proteomes" id="UP000070188">
    <property type="component" value="Unassembled WGS sequence"/>
</dbReference>
<dbReference type="RefSeq" id="WP_066887722.1">
    <property type="nucleotide sequence ID" value="NZ_CP171739.1"/>
</dbReference>
<dbReference type="SFLD" id="SFLDS00003">
    <property type="entry name" value="Haloacid_Dehalogenase"/>
    <property type="match status" value="1"/>
</dbReference>
<dbReference type="Proteomes" id="UP000070659">
    <property type="component" value="Unassembled WGS sequence"/>
</dbReference>
<dbReference type="Gene3D" id="3.40.50.1000">
    <property type="entry name" value="HAD superfamily/HAD-like"/>
    <property type="match status" value="1"/>
</dbReference>
<dbReference type="OrthoDB" id="9797743at2"/>
<dbReference type="EMBL" id="LAXD01000001">
    <property type="protein sequence ID" value="KWX01314.1"/>
    <property type="molecule type" value="Genomic_DNA"/>
</dbReference>
<dbReference type="EMBL" id="JYIJ01000010">
    <property type="protein sequence ID" value="KWX05725.1"/>
    <property type="molecule type" value="Genomic_DNA"/>
</dbReference>
<dbReference type="Pfam" id="PF00702">
    <property type="entry name" value="Hydrolase"/>
    <property type="match status" value="1"/>
</dbReference>
<dbReference type="SUPFAM" id="SSF56784">
    <property type="entry name" value="HAD-like"/>
    <property type="match status" value="1"/>
</dbReference>
<reference evidence="4" key="4">
    <citation type="submission" date="2015-04" db="EMBL/GenBank/DDBJ databases">
        <title>Physiological reanalysis, assessment of diazotrophy, and genome sequences of multiple isolates of Streptomyces thermoautotrophicus.</title>
        <authorList>
            <person name="MacKellar D.C."/>
            <person name="Lieber L."/>
            <person name="Norman J."/>
            <person name="Bolger A."/>
            <person name="Tobin C."/>
            <person name="Murray J.W."/>
            <person name="Chang R."/>
            <person name="Ford T."/>
            <person name="Nguyen P.Q."/>
            <person name="Woodward J."/>
            <person name="Permingeat H."/>
            <person name="Joshi N.S."/>
            <person name="Silver P.A."/>
            <person name="Usadel B."/>
            <person name="Rutherford A.W."/>
            <person name="Friesen M."/>
            <person name="Prell J."/>
        </authorList>
    </citation>
    <scope>NUCLEOTIDE SEQUENCE [LARGE SCALE GENOMIC DNA]</scope>
    <source>
        <strain evidence="4">H1</strain>
    </source>
</reference>
<gene>
    <name evidence="1" type="ORF">LI90_2342</name>
    <name evidence="2" type="ORF">TH66_01405</name>
    <name evidence="3" type="ORF">TR74_13880</name>
</gene>
<comment type="caution">
    <text evidence="3">The sequence shown here is derived from an EMBL/GenBank/DDBJ whole genome shotgun (WGS) entry which is preliminary data.</text>
</comment>
<dbReference type="STRING" id="1469144.LI90_2342"/>
<reference evidence="1" key="3">
    <citation type="submission" date="2015-04" db="EMBL/GenBank/DDBJ databases">
        <title>Physiological reanalysis, assessment of diazotrophy, and genome sequences of multiple isolates of Streptomyces thermoautotrophicus.</title>
        <authorList>
            <person name="MacKellar D.C."/>
            <person name="Lieber L."/>
            <person name="Norman J."/>
            <person name="Bolger A."/>
            <person name="Tobin C."/>
            <person name="Murray J.W."/>
            <person name="Woodward J."/>
            <person name="Friesen M."/>
            <person name="Prell J."/>
        </authorList>
    </citation>
    <scope>NUCLEOTIDE SEQUENCE [LARGE SCALE GENOMIC DNA]</scope>
    <source>
        <strain evidence="1">H1</strain>
    </source>
</reference>
<dbReference type="SFLD" id="SFLDG01129">
    <property type="entry name" value="C1.5:_HAD__Beta-PGM__Phosphata"/>
    <property type="match status" value="1"/>
</dbReference>
<dbReference type="NCBIfam" id="TIGR01509">
    <property type="entry name" value="HAD-SF-IA-v3"/>
    <property type="match status" value="1"/>
</dbReference>
<evidence type="ECO:0000313" key="4">
    <source>
        <dbReference type="Proteomes" id="UP000070188"/>
    </source>
</evidence>
<keyword evidence="4" id="KW-1185">Reference proteome</keyword>
<sequence>MPSSSGGLQAVFFDMDGLLVDTEPTWHEVEAEVMAEYGYAWTPEDRLACLGGPMERTCRYMIERCGADITVEALGATLVERMALRVREEVAVQPGAKELLSELIEAGVPRALVSSSFRVLVDAVLDAVGHDLFVVTVAGDEVARAKPHPEPYLTAAARLGVDPARCVVLEDSPPGVAAAEAAGCLVVAVPSVAPLEPAPRRLVVRSLTELSLDRLRALIA</sequence>
<reference evidence="5" key="2">
    <citation type="submission" date="2015-02" db="EMBL/GenBank/DDBJ databases">
        <title>Physiological reanalysis, assessment of diazotrophy, and genome sequences of multiple isolates of Streptomyces thermoautotrophicus.</title>
        <authorList>
            <person name="MacKellar D.C."/>
            <person name="Lieber L."/>
            <person name="Norman J."/>
            <person name="Bolger A."/>
            <person name="Tobin C."/>
            <person name="Murray J.W."/>
            <person name="Friesen M."/>
            <person name="Prell J."/>
        </authorList>
    </citation>
    <scope>NUCLEOTIDE SEQUENCE [LARGE SCALE GENOMIC DNA]</scope>
    <source>
        <strain evidence="5">UBT1</strain>
    </source>
</reference>
<dbReference type="EMBL" id="JYIK01000952">
    <property type="protein sequence ID" value="KWX08680.1"/>
    <property type="molecule type" value="Genomic_DNA"/>
</dbReference>
<evidence type="ECO:0000313" key="2">
    <source>
        <dbReference type="EMBL" id="KWX05725.1"/>
    </source>
</evidence>
<dbReference type="PANTHER" id="PTHR18901">
    <property type="entry name" value="2-DEOXYGLUCOSE-6-PHOSPHATE PHOSPHATASE 2"/>
    <property type="match status" value="1"/>
</dbReference>
<reference evidence="3 6" key="1">
    <citation type="submission" date="2015-02" db="EMBL/GenBank/DDBJ databases">
        <title>Physiological reanalysis, assessment of diazotrophy, and genome sequences of multiple isolates of Streptomyces thermoautotrophicus.</title>
        <authorList>
            <person name="MacKellar D.C."/>
            <person name="Lieber L."/>
            <person name="Norman J."/>
            <person name="Bolger A."/>
            <person name="Tobin C."/>
            <person name="Murray J.W."/>
            <person name="Prell J."/>
        </authorList>
    </citation>
    <scope>NUCLEOTIDE SEQUENCE [LARGE SCALE GENOMIC DNA]</scope>
    <source>
        <strain evidence="3 6">UBT1</strain>
    </source>
</reference>
<dbReference type="PATRIC" id="fig|1469144.10.peg.2542"/>
<dbReference type="InterPro" id="IPR006439">
    <property type="entry name" value="HAD-SF_hydro_IA"/>
</dbReference>
<name>A0A132NF06_9ACTN</name>
<dbReference type="SFLD" id="SFLDG01135">
    <property type="entry name" value="C1.5.6:_HAD__Beta-PGM__Phospha"/>
    <property type="match status" value="1"/>
</dbReference>
<dbReference type="GO" id="GO:0016787">
    <property type="term" value="F:hydrolase activity"/>
    <property type="evidence" value="ECO:0007669"/>
    <property type="project" value="UniProtKB-KW"/>
</dbReference>
<dbReference type="InterPro" id="IPR023198">
    <property type="entry name" value="PGP-like_dom2"/>
</dbReference>
<evidence type="ECO:0000313" key="3">
    <source>
        <dbReference type="EMBL" id="KWX08680.1"/>
    </source>
</evidence>
<accession>A0A132NF06</accession>
<organism evidence="3 5">
    <name type="scientific">Carbonactinospora thermoautotrophica</name>
    <dbReference type="NCBI Taxonomy" id="1469144"/>
    <lineage>
        <taxon>Bacteria</taxon>
        <taxon>Bacillati</taxon>
        <taxon>Actinomycetota</taxon>
        <taxon>Actinomycetes</taxon>
        <taxon>Kitasatosporales</taxon>
        <taxon>Carbonactinosporaceae</taxon>
        <taxon>Carbonactinospora</taxon>
    </lineage>
</organism>
<dbReference type="InterPro" id="IPR023214">
    <property type="entry name" value="HAD_sf"/>
</dbReference>
<dbReference type="CDD" id="cd07505">
    <property type="entry name" value="HAD_BPGM-like"/>
    <property type="match status" value="1"/>
</dbReference>
<keyword evidence="3" id="KW-0378">Hydrolase</keyword>
<dbReference type="AlphaFoldDB" id="A0A132NF06"/>
<dbReference type="Proteomes" id="UP000070598">
    <property type="component" value="Unassembled WGS sequence"/>
</dbReference>
<evidence type="ECO:0000313" key="5">
    <source>
        <dbReference type="Proteomes" id="UP000070598"/>
    </source>
</evidence>
<dbReference type="InterPro" id="IPR036412">
    <property type="entry name" value="HAD-like_sf"/>
</dbReference>
<dbReference type="PRINTS" id="PR00413">
    <property type="entry name" value="HADHALOGNASE"/>
</dbReference>
<proteinExistence type="predicted"/>
<dbReference type="PANTHER" id="PTHR18901:SF38">
    <property type="entry name" value="PSEUDOURIDINE-5'-PHOSPHATASE"/>
    <property type="match status" value="1"/>
</dbReference>
<evidence type="ECO:0000313" key="1">
    <source>
        <dbReference type="EMBL" id="KWX01314.1"/>
    </source>
</evidence>
<dbReference type="Gene3D" id="1.10.150.240">
    <property type="entry name" value="Putative phosphatase, domain 2"/>
    <property type="match status" value="1"/>
</dbReference>
<evidence type="ECO:0000313" key="6">
    <source>
        <dbReference type="Proteomes" id="UP000070659"/>
    </source>
</evidence>
<protein>
    <submittedName>
        <fullName evidence="1 3">Hydrolase</fullName>
    </submittedName>
</protein>